<dbReference type="RefSeq" id="YP_010051246.1">
    <property type="nucleotide sequence ID" value="NC_054439.1"/>
</dbReference>
<feature type="transmembrane region" description="Helical" evidence="1">
    <location>
        <begin position="39"/>
        <end position="58"/>
    </location>
</feature>
<evidence type="ECO:0000313" key="3">
    <source>
        <dbReference type="Proteomes" id="UP000271313"/>
    </source>
</evidence>
<sequence length="113" mass="11647">MLSKYSPAQKAKATAALLSSLVLFLGAFGAFVADILPTGSSTAAAIAAGIAVVCAVLVRTATFLTTSAPTLDQIAKNLDDTIELVREIRPAAIEPTYGRPARRDVGADDEPTS</sequence>
<protein>
    <submittedName>
        <fullName evidence="2">Holin</fullName>
    </submittedName>
</protein>
<proteinExistence type="predicted"/>
<evidence type="ECO:0000313" key="2">
    <source>
        <dbReference type="EMBL" id="AYD84614.1"/>
    </source>
</evidence>
<dbReference type="GeneID" id="63925731"/>
<organism evidence="2 3">
    <name type="scientific">Mycobacterium phage Paito</name>
    <dbReference type="NCBI Taxonomy" id="2315544"/>
    <lineage>
        <taxon>Viruses</taxon>
        <taxon>Duplodnaviria</taxon>
        <taxon>Heunggongvirae</taxon>
        <taxon>Uroviricota</taxon>
        <taxon>Caudoviricetes</taxon>
        <taxon>Gclasvirinae</taxon>
        <taxon>Liefievirus</taxon>
        <taxon>Liefievirus paito</taxon>
    </lineage>
</organism>
<keyword evidence="1" id="KW-0812">Transmembrane</keyword>
<reference evidence="2 3" key="1">
    <citation type="submission" date="2018-08" db="EMBL/GenBank/DDBJ databases">
        <authorList>
            <person name="Quesada-Gordillo A."/>
            <person name="Cotto-Pereira A.M."/>
            <person name="Cruz-Lopez C.D."/>
            <person name="Cruz-Ortiz M.A."/>
            <person name="Cruz-Ortiz J.C."/>
            <person name="Davila-Benitez J."/>
            <person name="Deleon-Ruiz I.N."/>
            <person name="Delgado-Rivera C.M."/>
            <person name="Desarden-Rivera Y.C."/>
            <person name="Diaz-Mejia R.M."/>
            <person name="Diaz-Ramos D."/>
            <person name="Estrada-Lozada M."/>
            <person name="Estrada-Mojica S."/>
            <person name="Etienne-Gonzalez P."/>
            <person name="Figueroa-Gomez L."/>
            <person name="Flores-Roque G."/>
            <person name="Gomez-Rosado J.O."/>
            <person name="Gonzalez-Garcia E.M."/>
            <person name="Gonzalez-Leon M.A."/>
            <person name="Gonzalez-Rodriguez J."/>
            <person name="Gonzalez-Santos L.I."/>
            <person name="Goveo-Rivera I.A."/>
            <person name="Gutierrez-Silva J.C."/>
            <person name="Issa-Mahmud S."/>
            <person name="Lopez-Llera J.N."/>
            <person name="Marrero-Visalden G."/>
            <person name="Muyet-Blasini E."/>
            <person name="Ortiz-Torres X.D."/>
            <person name="Palacios-Vallejo J.G."/>
            <person name="Pichardo-Gonzalez P.A."/>
            <person name="Pou-Acosta P.M."/>
            <person name="Rodriguez-Colon F."/>
            <person name="Roig-Laboy C.J."/>
            <person name="Santiago-Mendez J."/>
            <person name="Velez-Velazquez R.M."/>
            <person name="Fernandez-Martinez M."/>
            <person name="Rubin M."/>
            <person name="Vazquez E."/>
            <person name="Garlena R.A."/>
            <person name="Russell D.A."/>
            <person name="Pope W.H."/>
            <person name="Jacobs-Sera D."/>
            <person name="Hatfull G.F."/>
        </authorList>
    </citation>
    <scope>NUCLEOTIDE SEQUENCE [LARGE SCALE GENOMIC DNA]</scope>
</reference>
<gene>
    <name evidence="2" type="primary">29</name>
    <name evidence="2" type="ORF">SEA_PAITO_29</name>
</gene>
<keyword evidence="1" id="KW-0472">Membrane</keyword>
<accession>A0A386KHI7</accession>
<dbReference type="KEGG" id="vg:63925731"/>
<keyword evidence="1" id="KW-1133">Transmembrane helix</keyword>
<keyword evidence="3" id="KW-1185">Reference proteome</keyword>
<name>A0A386KHI7_9CAUD</name>
<evidence type="ECO:0000256" key="1">
    <source>
        <dbReference type="SAM" id="Phobius"/>
    </source>
</evidence>
<dbReference type="EMBL" id="MH779514">
    <property type="protein sequence ID" value="AYD84614.1"/>
    <property type="molecule type" value="Genomic_DNA"/>
</dbReference>
<dbReference type="Proteomes" id="UP000271313">
    <property type="component" value="Segment"/>
</dbReference>